<gene>
    <name evidence="1" type="ORF">SAMN05443245_5133</name>
</gene>
<dbReference type="EMBL" id="FNKP01000002">
    <property type="protein sequence ID" value="SDR36662.1"/>
    <property type="molecule type" value="Genomic_DNA"/>
</dbReference>
<dbReference type="AlphaFoldDB" id="A0A1H1IG66"/>
<organism evidence="1 2">
    <name type="scientific">Paraburkholderia fungorum</name>
    <dbReference type="NCBI Taxonomy" id="134537"/>
    <lineage>
        <taxon>Bacteria</taxon>
        <taxon>Pseudomonadati</taxon>
        <taxon>Pseudomonadota</taxon>
        <taxon>Betaproteobacteria</taxon>
        <taxon>Burkholderiales</taxon>
        <taxon>Burkholderiaceae</taxon>
        <taxon>Paraburkholderia</taxon>
    </lineage>
</organism>
<sequence>MPNCHFTRNIFWRGRADQCGMRYTCDFMSVSASEAINVMISHAFNVRSETPRFMLRLAHQTNPGSGVHFMHPDSVANMAGKVTQNL</sequence>
<accession>A0A1H1IG66</accession>
<keyword evidence="2" id="KW-1185">Reference proteome</keyword>
<evidence type="ECO:0000313" key="2">
    <source>
        <dbReference type="Proteomes" id="UP000183487"/>
    </source>
</evidence>
<proteinExistence type="predicted"/>
<name>A0A1H1IG66_9BURK</name>
<reference evidence="2" key="1">
    <citation type="submission" date="2016-10" db="EMBL/GenBank/DDBJ databases">
        <authorList>
            <person name="Varghese N."/>
        </authorList>
    </citation>
    <scope>NUCLEOTIDE SEQUENCE [LARGE SCALE GENOMIC DNA]</scope>
    <source>
        <strain evidence="2">GAS106B</strain>
    </source>
</reference>
<evidence type="ECO:0000313" key="1">
    <source>
        <dbReference type="EMBL" id="SDR36662.1"/>
    </source>
</evidence>
<protein>
    <submittedName>
        <fullName evidence="1">Uncharacterized protein</fullName>
    </submittedName>
</protein>
<dbReference type="Proteomes" id="UP000183487">
    <property type="component" value="Unassembled WGS sequence"/>
</dbReference>